<dbReference type="SUPFAM" id="SSF47473">
    <property type="entry name" value="EF-hand"/>
    <property type="match status" value="1"/>
</dbReference>
<dbReference type="Gene3D" id="1.10.238.10">
    <property type="entry name" value="EF-hand"/>
    <property type="match status" value="1"/>
</dbReference>
<dbReference type="PROSITE" id="PS00018">
    <property type="entry name" value="EF_HAND_1"/>
    <property type="match status" value="1"/>
</dbReference>
<dbReference type="InterPro" id="IPR018247">
    <property type="entry name" value="EF_Hand_1_Ca_BS"/>
</dbReference>
<dbReference type="OrthoDB" id="186625at2759"/>
<organism evidence="5 6">
    <name type="scientific">Trichomonas vaginalis (strain ATCC PRA-98 / G3)</name>
    <dbReference type="NCBI Taxonomy" id="412133"/>
    <lineage>
        <taxon>Eukaryota</taxon>
        <taxon>Metamonada</taxon>
        <taxon>Parabasalia</taxon>
        <taxon>Trichomonadida</taxon>
        <taxon>Trichomonadidae</taxon>
        <taxon>Trichomonas</taxon>
    </lineage>
</organism>
<dbReference type="SMR" id="A2DT12"/>
<dbReference type="InParanoid" id="A2DT12"/>
<name>A2DT12_TRIV3</name>
<dbReference type="EMBL" id="DS113242">
    <property type="protein sequence ID" value="EAY16419.1"/>
    <property type="molecule type" value="Genomic_DNA"/>
</dbReference>
<dbReference type="Proteomes" id="UP000001542">
    <property type="component" value="Unassembled WGS sequence"/>
</dbReference>
<feature type="domain" description="EF-hand" evidence="4">
    <location>
        <begin position="76"/>
        <end position="111"/>
    </location>
</feature>
<dbReference type="AlphaFoldDB" id="A2DT12"/>
<gene>
    <name evidence="5" type="ORF">TVAG_004500</name>
</gene>
<protein>
    <submittedName>
        <fullName evidence="5">EF hand family protein</fullName>
    </submittedName>
</protein>
<dbReference type="GO" id="GO:0005509">
    <property type="term" value="F:calcium ion binding"/>
    <property type="evidence" value="ECO:0007669"/>
    <property type="project" value="InterPro"/>
</dbReference>
<dbReference type="InterPro" id="IPR011992">
    <property type="entry name" value="EF-hand-dom_pair"/>
</dbReference>
<keyword evidence="3" id="KW-0106">Calcium</keyword>
<keyword evidence="2" id="KW-0677">Repeat</keyword>
<dbReference type="VEuPathDB" id="TrichDB:TVAGG3_0649160"/>
<feature type="domain" description="EF-hand" evidence="4">
    <location>
        <begin position="3"/>
        <end position="38"/>
    </location>
</feature>
<dbReference type="KEGG" id="tva:4774431"/>
<feature type="domain" description="EF-hand" evidence="4">
    <location>
        <begin position="40"/>
        <end position="75"/>
    </location>
</feature>
<evidence type="ECO:0000313" key="6">
    <source>
        <dbReference type="Proteomes" id="UP000001542"/>
    </source>
</evidence>
<evidence type="ECO:0000256" key="2">
    <source>
        <dbReference type="ARBA" id="ARBA00022737"/>
    </source>
</evidence>
<keyword evidence="6" id="KW-1185">Reference proteome</keyword>
<accession>A2DT12</accession>
<dbReference type="PROSITE" id="PS50222">
    <property type="entry name" value="EF_HAND_2"/>
    <property type="match status" value="3"/>
</dbReference>
<sequence length="163" mass="18002">MEAKIAEFSQLFDKADKGKDGLLKFEEFDALIKKINGDGQTITDTQALFRGADVDGSNGVNKTEFVGLVKSLLGSDKVELTKVLFRAHDKDRSGTLETAEIKSMFEQFRKNISDEEAQKVIETHGKDGKMDFPALCKALFNIEVKAGTSAYPEKKSSKCCLLI</sequence>
<keyword evidence="1" id="KW-0479">Metal-binding</keyword>
<dbReference type="PANTHER" id="PTHR45942">
    <property type="entry name" value="PROTEIN PHOSPATASE 3 REGULATORY SUBUNIT B ALPHA ISOFORM TYPE 1"/>
    <property type="match status" value="1"/>
</dbReference>
<reference evidence="5" key="1">
    <citation type="submission" date="2006-10" db="EMBL/GenBank/DDBJ databases">
        <authorList>
            <person name="Amadeo P."/>
            <person name="Zhao Q."/>
            <person name="Wortman J."/>
            <person name="Fraser-Liggett C."/>
            <person name="Carlton J."/>
        </authorList>
    </citation>
    <scope>NUCLEOTIDE SEQUENCE</scope>
    <source>
        <strain evidence="5">G3</strain>
    </source>
</reference>
<evidence type="ECO:0000313" key="5">
    <source>
        <dbReference type="EMBL" id="EAY16419.1"/>
    </source>
</evidence>
<evidence type="ECO:0000256" key="3">
    <source>
        <dbReference type="ARBA" id="ARBA00022837"/>
    </source>
</evidence>
<evidence type="ECO:0000259" key="4">
    <source>
        <dbReference type="PROSITE" id="PS50222"/>
    </source>
</evidence>
<evidence type="ECO:0000256" key="1">
    <source>
        <dbReference type="ARBA" id="ARBA00022723"/>
    </source>
</evidence>
<dbReference type="Pfam" id="PF13499">
    <property type="entry name" value="EF-hand_7"/>
    <property type="match status" value="2"/>
</dbReference>
<dbReference type="VEuPathDB" id="TrichDB:TVAG_004500"/>
<proteinExistence type="predicted"/>
<dbReference type="RefSeq" id="XP_001328642.1">
    <property type="nucleotide sequence ID" value="XM_001328607.1"/>
</dbReference>
<reference evidence="5" key="2">
    <citation type="journal article" date="2007" name="Science">
        <title>Draft genome sequence of the sexually transmitted pathogen Trichomonas vaginalis.</title>
        <authorList>
            <person name="Carlton J.M."/>
            <person name="Hirt R.P."/>
            <person name="Silva J.C."/>
            <person name="Delcher A.L."/>
            <person name="Schatz M."/>
            <person name="Zhao Q."/>
            <person name="Wortman J.R."/>
            <person name="Bidwell S.L."/>
            <person name="Alsmark U.C.M."/>
            <person name="Besteiro S."/>
            <person name="Sicheritz-Ponten T."/>
            <person name="Noel C.J."/>
            <person name="Dacks J.B."/>
            <person name="Foster P.G."/>
            <person name="Simillion C."/>
            <person name="Van de Peer Y."/>
            <person name="Miranda-Saavedra D."/>
            <person name="Barton G.J."/>
            <person name="Westrop G.D."/>
            <person name="Mueller S."/>
            <person name="Dessi D."/>
            <person name="Fiori P.L."/>
            <person name="Ren Q."/>
            <person name="Paulsen I."/>
            <person name="Zhang H."/>
            <person name="Bastida-Corcuera F.D."/>
            <person name="Simoes-Barbosa A."/>
            <person name="Brown M.T."/>
            <person name="Hayes R.D."/>
            <person name="Mukherjee M."/>
            <person name="Okumura C.Y."/>
            <person name="Schneider R."/>
            <person name="Smith A.J."/>
            <person name="Vanacova S."/>
            <person name="Villalvazo M."/>
            <person name="Haas B.J."/>
            <person name="Pertea M."/>
            <person name="Feldblyum T.V."/>
            <person name="Utterback T.R."/>
            <person name="Shu C.L."/>
            <person name="Osoegawa K."/>
            <person name="de Jong P.J."/>
            <person name="Hrdy I."/>
            <person name="Horvathova L."/>
            <person name="Zubacova Z."/>
            <person name="Dolezal P."/>
            <person name="Malik S.B."/>
            <person name="Logsdon J.M. Jr."/>
            <person name="Henze K."/>
            <person name="Gupta A."/>
            <person name="Wang C.C."/>
            <person name="Dunne R.L."/>
            <person name="Upcroft J.A."/>
            <person name="Upcroft P."/>
            <person name="White O."/>
            <person name="Salzberg S.L."/>
            <person name="Tang P."/>
            <person name="Chiu C.-H."/>
            <person name="Lee Y.-S."/>
            <person name="Embley T.M."/>
            <person name="Coombs G.H."/>
            <person name="Mottram J.C."/>
            <person name="Tachezy J."/>
            <person name="Fraser-Liggett C.M."/>
            <person name="Johnson P.J."/>
        </authorList>
    </citation>
    <scope>NUCLEOTIDE SEQUENCE [LARGE SCALE GENOMIC DNA]</scope>
    <source>
        <strain evidence="5">G3</strain>
    </source>
</reference>
<dbReference type="STRING" id="5722.A2DT12"/>
<dbReference type="SMART" id="SM00054">
    <property type="entry name" value="EFh"/>
    <property type="match status" value="3"/>
</dbReference>
<dbReference type="InterPro" id="IPR002048">
    <property type="entry name" value="EF_hand_dom"/>
</dbReference>